<feature type="signal peptide" evidence="1">
    <location>
        <begin position="1"/>
        <end position="27"/>
    </location>
</feature>
<dbReference type="EMBL" id="CACSIP010000050">
    <property type="protein sequence ID" value="CAA0133791.1"/>
    <property type="molecule type" value="Genomic_DNA"/>
</dbReference>
<organism evidence="2 4">
    <name type="scientific">Mycolicibacterium vanbaalenii</name>
    <name type="common">Mycobacterium vanbaalenii</name>
    <dbReference type="NCBI Taxonomy" id="110539"/>
    <lineage>
        <taxon>Bacteria</taxon>
        <taxon>Bacillati</taxon>
        <taxon>Actinomycetota</taxon>
        <taxon>Actinomycetes</taxon>
        <taxon>Mycobacteriales</taxon>
        <taxon>Mycobacteriaceae</taxon>
        <taxon>Mycolicibacterium</taxon>
    </lineage>
</organism>
<reference evidence="2 4" key="1">
    <citation type="submission" date="2019-11" db="EMBL/GenBank/DDBJ databases">
        <authorList>
            <person name="Holert J."/>
        </authorList>
    </citation>
    <scope>NUCLEOTIDE SEQUENCE [LARGE SCALE GENOMIC DNA]</scope>
    <source>
        <strain evidence="2">BC8_1</strain>
    </source>
</reference>
<evidence type="ECO:0000256" key="1">
    <source>
        <dbReference type="SAM" id="SignalP"/>
    </source>
</evidence>
<evidence type="ECO:0008006" key="5">
    <source>
        <dbReference type="Google" id="ProtNLM"/>
    </source>
</evidence>
<accession>A0A5S9NIA3</accession>
<name>A0A5S9NIA3_MYCVN</name>
<sequence>MIVTGRGVAAPVCLLVLCLAAVGCRSATPEWRHATSATGNYVAEFPGEPVTRTESAPDSPISTQFTFSESDEHSFGIVETTLNGIAAYPLDEAVDRSIEGSRADREEHTGGPVTVSEIWRTTGNFDGAETREFGYQLIDGDEKTTVNSVLFYRDGNVVQAMVVYDGEADQEAVDRFLSSLASEPS</sequence>
<protein>
    <recommendedName>
        <fullName evidence="5">Lipoprotein LpqN</fullName>
    </recommendedName>
</protein>
<feature type="chain" id="PRO_5038308374" description="Lipoprotein LpqN" evidence="1">
    <location>
        <begin position="28"/>
        <end position="185"/>
    </location>
</feature>
<keyword evidence="1" id="KW-0732">Signal</keyword>
<proteinExistence type="predicted"/>
<evidence type="ECO:0000313" key="2">
    <source>
        <dbReference type="EMBL" id="CAA0089732.1"/>
    </source>
</evidence>
<evidence type="ECO:0000313" key="4">
    <source>
        <dbReference type="Proteomes" id="UP000430146"/>
    </source>
</evidence>
<evidence type="ECO:0000313" key="3">
    <source>
        <dbReference type="EMBL" id="CAA0133791.1"/>
    </source>
</evidence>
<dbReference type="EMBL" id="CACSIP010000002">
    <property type="protein sequence ID" value="CAA0089732.1"/>
    <property type="molecule type" value="Genomic_DNA"/>
</dbReference>
<gene>
    <name evidence="2" type="ORF">AELLOGFF_02616</name>
    <name evidence="3" type="ORF">AELLOGFF_06207</name>
</gene>
<dbReference type="PROSITE" id="PS51257">
    <property type="entry name" value="PROKAR_LIPOPROTEIN"/>
    <property type="match status" value="1"/>
</dbReference>
<dbReference type="AlphaFoldDB" id="A0A5S9NIA3"/>
<dbReference type="Proteomes" id="UP000430146">
    <property type="component" value="Unassembled WGS sequence"/>
</dbReference>
<keyword evidence="4" id="KW-1185">Reference proteome</keyword>